<evidence type="ECO:0000256" key="1">
    <source>
        <dbReference type="ARBA" id="ARBA00004141"/>
    </source>
</evidence>
<keyword evidence="4 5" id="KW-0472">Membrane</keyword>
<evidence type="ECO:0000313" key="7">
    <source>
        <dbReference type="EMBL" id="CAL1285936.1"/>
    </source>
</evidence>
<protein>
    <recommendedName>
        <fullName evidence="6">EamA domain-containing protein</fullName>
    </recommendedName>
</protein>
<dbReference type="Proteomes" id="UP001497382">
    <property type="component" value="Unassembled WGS sequence"/>
</dbReference>
<name>A0AAV2AQU0_9ARAC</name>
<evidence type="ECO:0000256" key="4">
    <source>
        <dbReference type="ARBA" id="ARBA00023136"/>
    </source>
</evidence>
<evidence type="ECO:0000256" key="5">
    <source>
        <dbReference type="SAM" id="Phobius"/>
    </source>
</evidence>
<gene>
    <name evidence="7" type="ORF">LARSCL_LOCUS13990</name>
</gene>
<keyword evidence="3 5" id="KW-1133">Transmembrane helix</keyword>
<feature type="domain" description="EamA" evidence="6">
    <location>
        <begin position="25"/>
        <end position="154"/>
    </location>
</feature>
<evidence type="ECO:0000256" key="2">
    <source>
        <dbReference type="ARBA" id="ARBA00022692"/>
    </source>
</evidence>
<dbReference type="InterPro" id="IPR037185">
    <property type="entry name" value="EmrE-like"/>
</dbReference>
<sequence>MFSKKVVLRLNRTTKERNNHPSIFKGLILAMLSGMAHSFVGLIVKHIKNLHPGQLALCRFIATFAMCMPETVKTRQNLLGPRKLRILVVLRGVFGGLNVFLNFIAFRHLGLGEASVIIFSAPVFVTILARIFLKEPCNIFQTITVILTIIGIMFSAKLPTRLSEVPIVYSSEKTYGLLAAIFSLFSISILQILTRKVRPVHPSILTFHYSWVGILEIAILTAIFGNFHLQQCGIQNIYILLLALLSYCTITLLVMAFQCEYAGPVSTVRAAADISLSFLWQIFIFHDLPDTYGIIGAVLVLFSINLIGLDRWNASTQGNLLSCEKLKRVSF</sequence>
<dbReference type="InterPro" id="IPR000620">
    <property type="entry name" value="EamA_dom"/>
</dbReference>
<feature type="transmembrane region" description="Helical" evidence="5">
    <location>
        <begin position="84"/>
        <end position="105"/>
    </location>
</feature>
<comment type="subcellular location">
    <subcellularLocation>
        <location evidence="1">Membrane</location>
        <topology evidence="1">Multi-pass membrane protein</topology>
    </subcellularLocation>
</comment>
<dbReference type="PANTHER" id="PTHR22911:SF6">
    <property type="entry name" value="SOLUTE CARRIER FAMILY 35 MEMBER G1"/>
    <property type="match status" value="1"/>
</dbReference>
<dbReference type="SUPFAM" id="SSF103481">
    <property type="entry name" value="Multidrug resistance efflux transporter EmrE"/>
    <property type="match status" value="1"/>
</dbReference>
<feature type="transmembrane region" description="Helical" evidence="5">
    <location>
        <begin position="27"/>
        <end position="47"/>
    </location>
</feature>
<feature type="transmembrane region" description="Helical" evidence="5">
    <location>
        <begin position="139"/>
        <end position="156"/>
    </location>
</feature>
<accession>A0AAV2AQU0</accession>
<keyword evidence="8" id="KW-1185">Reference proteome</keyword>
<dbReference type="EMBL" id="CAXIEN010000197">
    <property type="protein sequence ID" value="CAL1285936.1"/>
    <property type="molecule type" value="Genomic_DNA"/>
</dbReference>
<feature type="transmembrane region" description="Helical" evidence="5">
    <location>
        <begin position="237"/>
        <end position="256"/>
    </location>
</feature>
<dbReference type="GO" id="GO:0016020">
    <property type="term" value="C:membrane"/>
    <property type="evidence" value="ECO:0007669"/>
    <property type="project" value="UniProtKB-SubCell"/>
</dbReference>
<evidence type="ECO:0000256" key="3">
    <source>
        <dbReference type="ARBA" id="ARBA00022989"/>
    </source>
</evidence>
<feature type="transmembrane region" description="Helical" evidence="5">
    <location>
        <begin position="176"/>
        <end position="193"/>
    </location>
</feature>
<evidence type="ECO:0000259" key="6">
    <source>
        <dbReference type="Pfam" id="PF00892"/>
    </source>
</evidence>
<feature type="transmembrane region" description="Helical" evidence="5">
    <location>
        <begin position="291"/>
        <end position="309"/>
    </location>
</feature>
<reference evidence="7 8" key="1">
    <citation type="submission" date="2024-04" db="EMBL/GenBank/DDBJ databases">
        <authorList>
            <person name="Rising A."/>
            <person name="Reimegard J."/>
            <person name="Sonavane S."/>
            <person name="Akerstrom W."/>
            <person name="Nylinder S."/>
            <person name="Hedman E."/>
            <person name="Kallberg Y."/>
        </authorList>
    </citation>
    <scope>NUCLEOTIDE SEQUENCE [LARGE SCALE GENOMIC DNA]</scope>
</reference>
<keyword evidence="2 5" id="KW-0812">Transmembrane</keyword>
<feature type="transmembrane region" description="Helical" evidence="5">
    <location>
        <begin position="111"/>
        <end position="132"/>
    </location>
</feature>
<dbReference type="Pfam" id="PF00892">
    <property type="entry name" value="EamA"/>
    <property type="match status" value="1"/>
</dbReference>
<dbReference type="PANTHER" id="PTHR22911">
    <property type="entry name" value="ACYL-MALONYL CONDENSING ENZYME-RELATED"/>
    <property type="match status" value="1"/>
</dbReference>
<evidence type="ECO:0000313" key="8">
    <source>
        <dbReference type="Proteomes" id="UP001497382"/>
    </source>
</evidence>
<organism evidence="7 8">
    <name type="scientific">Larinioides sclopetarius</name>
    <dbReference type="NCBI Taxonomy" id="280406"/>
    <lineage>
        <taxon>Eukaryota</taxon>
        <taxon>Metazoa</taxon>
        <taxon>Ecdysozoa</taxon>
        <taxon>Arthropoda</taxon>
        <taxon>Chelicerata</taxon>
        <taxon>Arachnida</taxon>
        <taxon>Araneae</taxon>
        <taxon>Araneomorphae</taxon>
        <taxon>Entelegynae</taxon>
        <taxon>Araneoidea</taxon>
        <taxon>Araneidae</taxon>
        <taxon>Larinioides</taxon>
    </lineage>
</organism>
<dbReference type="AlphaFoldDB" id="A0AAV2AQU0"/>
<proteinExistence type="predicted"/>
<dbReference type="Gene3D" id="1.10.3730.20">
    <property type="match status" value="1"/>
</dbReference>
<comment type="caution">
    <text evidence="7">The sequence shown here is derived from an EMBL/GenBank/DDBJ whole genome shotgun (WGS) entry which is preliminary data.</text>
</comment>
<feature type="transmembrane region" description="Helical" evidence="5">
    <location>
        <begin position="205"/>
        <end position="225"/>
    </location>
</feature>